<reference evidence="5 11" key="4">
    <citation type="submission" date="2017-05" db="EMBL/GenBank/DDBJ databases">
        <authorList>
            <person name="Song R."/>
            <person name="Chenine A.L."/>
            <person name="Ruprecht R.M."/>
        </authorList>
    </citation>
    <scope>NUCLEOTIDE SEQUENCE [LARGE SCALE GENOMIC DNA]</scope>
    <source>
        <strain evidence="5 11">S567_C10_BS</strain>
    </source>
</reference>
<reference evidence="9" key="11">
    <citation type="submission" date="2023-10" db="EMBL/GenBank/DDBJ databases">
        <title>Pathogen: clinical or host-associated sample.</title>
        <authorList>
            <person name="Hergert J."/>
            <person name="Casey R."/>
            <person name="Wagner J."/>
            <person name="Young E.L."/>
            <person name="Oakeson K.F."/>
        </authorList>
    </citation>
    <scope>NUCLEOTIDE SEQUENCE</scope>
    <source>
        <strain evidence="9">2021CK-01020</strain>
    </source>
</reference>
<evidence type="ECO:0000313" key="11">
    <source>
        <dbReference type="Proteomes" id="UP000194857"/>
    </source>
</evidence>
<dbReference type="PROSITE" id="PS51257">
    <property type="entry name" value="PROKAR_LIPOPROTEIN"/>
    <property type="match status" value="1"/>
</dbReference>
<dbReference type="Proteomes" id="UP000433532">
    <property type="component" value="Unassembled WGS sequence"/>
</dbReference>
<reference evidence="10" key="2">
    <citation type="submission" date="2015-06" db="EMBL/GenBank/DDBJ databases">
        <authorList>
            <person name="Radhakrishnan Rajesh"/>
            <person name="Underwood Anthony"/>
            <person name="Al-Shahib Ali"/>
        </authorList>
    </citation>
    <scope>NUCLEOTIDE SEQUENCE [LARGE SCALE GENOMIC DNA]</scope>
    <source>
        <strain evidence="10">P19_London_7_VIM_2_05_10</strain>
    </source>
</reference>
<evidence type="ECO:0000313" key="2">
    <source>
        <dbReference type="EMBL" id="ALI58861.1"/>
    </source>
</evidence>
<organism evidence="4 15">
    <name type="scientific">Pseudomonas aeruginosa</name>
    <dbReference type="NCBI Taxonomy" id="287"/>
    <lineage>
        <taxon>Bacteria</taxon>
        <taxon>Pseudomonadati</taxon>
        <taxon>Pseudomonadota</taxon>
        <taxon>Gammaproteobacteria</taxon>
        <taxon>Pseudomonadales</taxon>
        <taxon>Pseudomonadaceae</taxon>
        <taxon>Pseudomonas</taxon>
    </lineage>
</organism>
<reference evidence="3" key="1">
    <citation type="submission" date="2015-06" db="EMBL/GenBank/DDBJ databases">
        <authorList>
            <person name="Radhakrishnan R."/>
            <person name="Underwood A."/>
            <person name="Al-Shahib A."/>
        </authorList>
    </citation>
    <scope>NUCLEOTIDE SEQUENCE</scope>
    <source>
        <strain evidence="3">P19_London_7_VIM_2_05_10</strain>
    </source>
</reference>
<dbReference type="EMBL" id="KT454971">
    <property type="protein sequence ID" value="ALI58861.1"/>
    <property type="molecule type" value="Genomic_DNA"/>
</dbReference>
<evidence type="ECO:0000313" key="10">
    <source>
        <dbReference type="Proteomes" id="UP000045039"/>
    </source>
</evidence>
<evidence type="ECO:0000313" key="14">
    <source>
        <dbReference type="Proteomes" id="UP000284767"/>
    </source>
</evidence>
<dbReference type="Proteomes" id="UP000284767">
    <property type="component" value="Unassembled WGS sequence"/>
</dbReference>
<feature type="signal peptide" evidence="1">
    <location>
        <begin position="1"/>
        <end position="23"/>
    </location>
</feature>
<proteinExistence type="predicted"/>
<dbReference type="Proteomes" id="UP000045039">
    <property type="component" value="Unassembled WGS sequence"/>
</dbReference>
<evidence type="ECO:0000313" key="3">
    <source>
        <dbReference type="EMBL" id="CRO85355.1"/>
    </source>
</evidence>
<dbReference type="Proteomes" id="UP000270834">
    <property type="component" value="Unassembled WGS sequence"/>
</dbReference>
<dbReference type="RefSeq" id="WP_003090018.1">
    <property type="nucleotide sequence ID" value="NZ_AP014622.1"/>
</dbReference>
<protein>
    <submittedName>
        <fullName evidence="4">DUF4946 domain-containing protein</fullName>
    </submittedName>
</protein>
<dbReference type="Proteomes" id="UP001297540">
    <property type="component" value="Chromosome"/>
</dbReference>
<dbReference type="Proteomes" id="UP000253594">
    <property type="component" value="Unassembled WGS sequence"/>
</dbReference>
<dbReference type="EMBL" id="CVVU01000188">
    <property type="protein sequence ID" value="CRO85355.1"/>
    <property type="molecule type" value="Genomic_DNA"/>
</dbReference>
<accession>A0A1S1C9M8</accession>
<dbReference type="EMBL" id="WOAD01000017">
    <property type="protein sequence ID" value="MUI37209.1"/>
    <property type="molecule type" value="Genomic_DNA"/>
</dbReference>
<dbReference type="EMBL" id="NFFZ01000006">
    <property type="protein sequence ID" value="OTI61779.1"/>
    <property type="molecule type" value="Genomic_DNA"/>
</dbReference>
<accession>A0A069QAP7</accession>
<evidence type="ECO:0000313" key="6">
    <source>
        <dbReference type="EMBL" id="RCI75879.1"/>
    </source>
</evidence>
<dbReference type="InterPro" id="IPR032543">
    <property type="entry name" value="DUF4946"/>
</dbReference>
<keyword evidence="1" id="KW-0732">Signal</keyword>
<dbReference type="AlphaFoldDB" id="A0A069QAP7"/>
<reference evidence="9" key="10">
    <citation type="submission" date="2023-06" db="EMBL/GenBank/DDBJ databases">
        <authorList>
            <consortium name="Clinical and Environmental Microbiology Branch: Whole genome sequencing antimicrobial resistance pathogens in the healthcare setting"/>
        </authorList>
    </citation>
    <scope>NUCLEOTIDE SEQUENCE</scope>
    <source>
        <strain evidence="9">2021CK-01020</strain>
    </source>
</reference>
<name>A0A069QAP7_PSEAI</name>
<evidence type="ECO:0000313" key="7">
    <source>
        <dbReference type="EMBL" id="RMS58659.1"/>
    </source>
</evidence>
<dbReference type="EMBL" id="RBSQ01000411">
    <property type="protein sequence ID" value="RMS58659.1"/>
    <property type="molecule type" value="Genomic_DNA"/>
</dbReference>
<reference evidence="4 15" key="9">
    <citation type="submission" date="2019-11" db="EMBL/GenBank/DDBJ databases">
        <title>Genomes of ocular Pseudomonas aeruginosa isolates.</title>
        <authorList>
            <person name="Khan M."/>
            <person name="Rice S.A."/>
            <person name="Willcox M.D.P."/>
            <person name="Stapleton F."/>
        </authorList>
    </citation>
    <scope>NUCLEOTIDE SEQUENCE [LARGE SCALE GENOMIC DNA]</scope>
    <source>
        <strain evidence="4 15">PA221</strain>
    </source>
</reference>
<evidence type="ECO:0000313" key="9">
    <source>
        <dbReference type="EMBL" id="WOS80816.1"/>
    </source>
</evidence>
<reference evidence="6 12" key="6">
    <citation type="submission" date="2018-07" db="EMBL/GenBank/DDBJ databases">
        <title>Mechanisms of high-level aminoglycoside resistance among Gram-negative pathogens in Brazil.</title>
        <authorList>
            <person name="Ballaben A.S."/>
            <person name="Darini A.L.C."/>
            <person name="Doi Y."/>
        </authorList>
    </citation>
    <scope>NUCLEOTIDE SEQUENCE [LARGE SCALE GENOMIC DNA]</scope>
    <source>
        <strain evidence="6 12">B2-305</strain>
    </source>
</reference>
<reference evidence="8 14" key="5">
    <citation type="submission" date="2017-08" db="EMBL/GenBank/DDBJ databases">
        <authorList>
            <person name="Feschi L."/>
            <person name="Jeukens J."/>
            <person name="Emond-Rheault J.-G."/>
            <person name="Kukavica-Ibrulj I."/>
            <person name="Boyle B."/>
            <person name="Levesque R.C."/>
        </authorList>
    </citation>
    <scope>NUCLEOTIDE SEQUENCE [LARGE SCALE GENOMIC DNA]</scope>
    <source>
        <strain evidence="8 14">PA-W36</strain>
    </source>
</reference>
<evidence type="ECO:0000313" key="8">
    <source>
        <dbReference type="EMBL" id="RPM07627.1"/>
    </source>
</evidence>
<reference evidence="2" key="3">
    <citation type="submission" date="2015-08" db="EMBL/GenBank/DDBJ databases">
        <title>Pseudomonas aeruginosa strain CCBH4851 chromosome region.</title>
        <authorList>
            <person name="Silveira M.C."/>
            <person name="Carvalho-Assef A.P.D."/>
            <person name="Albano R.M."/>
        </authorList>
    </citation>
    <scope>NUCLEOTIDE SEQUENCE</scope>
    <source>
        <strain evidence="2">CCBH4851</strain>
    </source>
</reference>
<reference evidence="7 13" key="7">
    <citation type="submission" date="2018-08" db="EMBL/GenBank/DDBJ databases">
        <title>Recombination of ecologically and evolutionarily significant loci maintains genetic cohesion in the Pseudomonas syringae species complex.</title>
        <authorList>
            <person name="Dillon M."/>
            <person name="Thakur S."/>
            <person name="Almeida R.N.D."/>
            <person name="Weir B.S."/>
            <person name="Guttman D.S."/>
        </authorList>
    </citation>
    <scope>NUCLEOTIDE SEQUENCE [LARGE SCALE GENOMIC DNA]</scope>
    <source>
        <strain evidence="7 13">ICMP 7846</strain>
    </source>
</reference>
<gene>
    <name evidence="7" type="ORF">ALP65_03851</name>
    <name evidence="5" type="ORF">CAZ10_13855</name>
    <name evidence="2" type="ORF">CCBH4851_00156</name>
    <name evidence="6" type="ORF">DT376_05335</name>
    <name evidence="4" type="ORF">GNQ48_19575</name>
    <name evidence="8" type="ORF">IPC1295_26475</name>
    <name evidence="9" type="ORF">L4V69_17185</name>
    <name evidence="3" type="ORF">PAERUG_P19_London_7_VIM_2_05_10_02681</name>
</gene>
<evidence type="ECO:0000313" key="4">
    <source>
        <dbReference type="EMBL" id="MUI37209.1"/>
    </source>
</evidence>
<dbReference type="Pfam" id="PF16304">
    <property type="entry name" value="DUF4946"/>
    <property type="match status" value="1"/>
</dbReference>
<evidence type="ECO:0000313" key="15">
    <source>
        <dbReference type="Proteomes" id="UP000433532"/>
    </source>
</evidence>
<reference evidence="8 14" key="8">
    <citation type="submission" date="2019-01" db="EMBL/GenBank/DDBJ databases">
        <title>The Pseudomonas aeruginosa pan-genome provides new insights on its population structure, horizontal gene transfer and pathogenicity.</title>
        <authorList>
            <person name="Freschi L."/>
            <person name="Vincent A.T."/>
            <person name="Jeukens J."/>
            <person name="Emond-Rheault J.-G."/>
            <person name="Kukavica-Ibrulj I."/>
            <person name="Dupont M.-J."/>
            <person name="Charette S.J."/>
            <person name="Boyle B."/>
            <person name="Levesque R.C."/>
        </authorList>
    </citation>
    <scope>NUCLEOTIDE SEQUENCE [LARGE SCALE GENOMIC DNA]</scope>
    <source>
        <strain evidence="8 14">PA-W36</strain>
    </source>
</reference>
<evidence type="ECO:0000313" key="13">
    <source>
        <dbReference type="Proteomes" id="UP000270834"/>
    </source>
</evidence>
<evidence type="ECO:0000256" key="1">
    <source>
        <dbReference type="SAM" id="SignalP"/>
    </source>
</evidence>
<dbReference type="PATRIC" id="fig|287.1477.peg.2348"/>
<dbReference type="Proteomes" id="UP000194857">
    <property type="component" value="Unassembled WGS sequence"/>
</dbReference>
<dbReference type="EMBL" id="NSNE01000020">
    <property type="protein sequence ID" value="RPM07627.1"/>
    <property type="molecule type" value="Genomic_DNA"/>
</dbReference>
<feature type="chain" id="PRO_5015027708" evidence="1">
    <location>
        <begin position="24"/>
        <end position="180"/>
    </location>
</feature>
<dbReference type="EMBL" id="QORE01000108">
    <property type="protein sequence ID" value="RCI75879.1"/>
    <property type="molecule type" value="Genomic_DNA"/>
</dbReference>
<evidence type="ECO:0000313" key="5">
    <source>
        <dbReference type="EMBL" id="OTI61779.1"/>
    </source>
</evidence>
<sequence>MRSKASGLALVVVAGLVAGCASSGYQPEVDWPAGWQVITESIPPEASDVEQLGSRQLATKLGPGGEKEASIELLSLKMMEEESVEIDGQFQSVFDVVQSGYRKAGLGSRCTTPIRSNLGGLASLETHCRISQGNEVLLTQIVAMALGQRAMYSLVYTASPANSVVYRQSYLRTRASLVLR</sequence>
<evidence type="ECO:0000313" key="12">
    <source>
        <dbReference type="Proteomes" id="UP000253594"/>
    </source>
</evidence>
<dbReference type="EMBL" id="CP136986">
    <property type="protein sequence ID" value="WOS80816.1"/>
    <property type="molecule type" value="Genomic_DNA"/>
</dbReference>
<dbReference type="KEGG" id="paeb:NCGM1900_3962"/>